<sequence length="383" mass="42221">MSPNMHFDDDDEVCPDYNVAVSRSNTTTTTTSGYSDSSGSTESSVHWTSPFDAPRSPPPLRSFVTHSQLRRATTSPTNPLPSPPPLLRPERYVYTYSLLAAGAPLKFYISVEPSNGKPAPGNYTFRLSLKVNEVERPIGDSVSLRLSVDPRQLEFSVFLFPGKKNVVPADAVYSMRVWLRVNGIDHRLFGEDELWVGKDLDFGSIENASFARLKSVAPDALFYEVMVGHARVLLIVRWRHISGGLYKYSLDYEASGVGAELVNDLRLIVDGDPRSLRFLIYTVPVRSVPAGASHRLRLWLKSSVAPDAGAAHPAGDTSGHVYQRLWKSDVFKLGAWLDFEQLGPTLVMGTAVGAPQTVTMEARVRAQPPTPLGYQQDAKSSRV</sequence>
<evidence type="ECO:0000256" key="1">
    <source>
        <dbReference type="SAM" id="MobiDB-lite"/>
    </source>
</evidence>
<dbReference type="AlphaFoldDB" id="A0AAD6UH76"/>
<proteinExistence type="predicted"/>
<feature type="region of interest" description="Disordered" evidence="1">
    <location>
        <begin position="21"/>
        <end position="62"/>
    </location>
</feature>
<feature type="compositionally biased region" description="Low complexity" evidence="1">
    <location>
        <begin position="22"/>
        <end position="44"/>
    </location>
</feature>
<protein>
    <submittedName>
        <fullName evidence="2">Uncharacterized protein</fullName>
    </submittedName>
</protein>
<name>A0AAD6UH76_9AGAR</name>
<dbReference type="Proteomes" id="UP001222325">
    <property type="component" value="Unassembled WGS sequence"/>
</dbReference>
<gene>
    <name evidence="2" type="ORF">B0H15DRAFT_583477</name>
</gene>
<evidence type="ECO:0000313" key="2">
    <source>
        <dbReference type="EMBL" id="KAJ7098606.1"/>
    </source>
</evidence>
<evidence type="ECO:0000313" key="3">
    <source>
        <dbReference type="Proteomes" id="UP001222325"/>
    </source>
</evidence>
<dbReference type="EMBL" id="JARJCN010000008">
    <property type="protein sequence ID" value="KAJ7098606.1"/>
    <property type="molecule type" value="Genomic_DNA"/>
</dbReference>
<reference evidence="2" key="1">
    <citation type="submission" date="2023-03" db="EMBL/GenBank/DDBJ databases">
        <title>Massive genome expansion in bonnet fungi (Mycena s.s.) driven by repeated elements and novel gene families across ecological guilds.</title>
        <authorList>
            <consortium name="Lawrence Berkeley National Laboratory"/>
            <person name="Harder C.B."/>
            <person name="Miyauchi S."/>
            <person name="Viragh M."/>
            <person name="Kuo A."/>
            <person name="Thoen E."/>
            <person name="Andreopoulos B."/>
            <person name="Lu D."/>
            <person name="Skrede I."/>
            <person name="Drula E."/>
            <person name="Henrissat B."/>
            <person name="Morin E."/>
            <person name="Kohler A."/>
            <person name="Barry K."/>
            <person name="LaButti K."/>
            <person name="Morin E."/>
            <person name="Salamov A."/>
            <person name="Lipzen A."/>
            <person name="Mereny Z."/>
            <person name="Hegedus B."/>
            <person name="Baldrian P."/>
            <person name="Stursova M."/>
            <person name="Weitz H."/>
            <person name="Taylor A."/>
            <person name="Grigoriev I.V."/>
            <person name="Nagy L.G."/>
            <person name="Martin F."/>
            <person name="Kauserud H."/>
        </authorList>
    </citation>
    <scope>NUCLEOTIDE SEQUENCE</scope>
    <source>
        <strain evidence="2">CBHHK173m</strain>
    </source>
</reference>
<comment type="caution">
    <text evidence="2">The sequence shown here is derived from an EMBL/GenBank/DDBJ whole genome shotgun (WGS) entry which is preliminary data.</text>
</comment>
<feature type="region of interest" description="Disordered" evidence="1">
    <location>
        <begin position="362"/>
        <end position="383"/>
    </location>
</feature>
<keyword evidence="3" id="KW-1185">Reference proteome</keyword>
<accession>A0AAD6UH76</accession>
<organism evidence="2 3">
    <name type="scientific">Mycena belliarum</name>
    <dbReference type="NCBI Taxonomy" id="1033014"/>
    <lineage>
        <taxon>Eukaryota</taxon>
        <taxon>Fungi</taxon>
        <taxon>Dikarya</taxon>
        <taxon>Basidiomycota</taxon>
        <taxon>Agaricomycotina</taxon>
        <taxon>Agaricomycetes</taxon>
        <taxon>Agaricomycetidae</taxon>
        <taxon>Agaricales</taxon>
        <taxon>Marasmiineae</taxon>
        <taxon>Mycenaceae</taxon>
        <taxon>Mycena</taxon>
    </lineage>
</organism>